<proteinExistence type="predicted"/>
<gene>
    <name evidence="2" type="ORF">H9787_04660</name>
</gene>
<dbReference type="Gene3D" id="3.90.640.20">
    <property type="entry name" value="Heat-shock cognate protein, ATPase"/>
    <property type="match status" value="1"/>
</dbReference>
<feature type="transmembrane region" description="Helical" evidence="1">
    <location>
        <begin position="49"/>
        <end position="71"/>
    </location>
</feature>
<dbReference type="Proteomes" id="UP000823824">
    <property type="component" value="Unassembled WGS sequence"/>
</dbReference>
<organism evidence="2 3">
    <name type="scientific">Candidatus Oscillibacter excrementigallinarum</name>
    <dbReference type="NCBI Taxonomy" id="2838716"/>
    <lineage>
        <taxon>Bacteria</taxon>
        <taxon>Bacillati</taxon>
        <taxon>Bacillota</taxon>
        <taxon>Clostridia</taxon>
        <taxon>Eubacteriales</taxon>
        <taxon>Oscillospiraceae</taxon>
        <taxon>Oscillibacter</taxon>
    </lineage>
</organism>
<evidence type="ECO:0000313" key="3">
    <source>
        <dbReference type="Proteomes" id="UP000823824"/>
    </source>
</evidence>
<evidence type="ECO:0000313" key="2">
    <source>
        <dbReference type="EMBL" id="HJB12983.1"/>
    </source>
</evidence>
<keyword evidence="1" id="KW-1133">Transmembrane helix</keyword>
<comment type="caution">
    <text evidence="2">The sequence shown here is derived from an EMBL/GenBank/DDBJ whole genome shotgun (WGS) entry which is preliminary data.</text>
</comment>
<keyword evidence="1" id="KW-0812">Transmembrane</keyword>
<keyword evidence="1" id="KW-0472">Membrane</keyword>
<name>A0A9D2RRH1_9FIRM</name>
<dbReference type="AlphaFoldDB" id="A0A9D2RRH1"/>
<reference evidence="2" key="2">
    <citation type="submission" date="2021-04" db="EMBL/GenBank/DDBJ databases">
        <authorList>
            <person name="Gilroy R."/>
        </authorList>
    </citation>
    <scope>NUCLEOTIDE SEQUENCE</scope>
    <source>
        <strain evidence="2">ChiBcec18-1249</strain>
    </source>
</reference>
<protein>
    <submittedName>
        <fullName evidence="2">RsiV family protein</fullName>
    </submittedName>
</protein>
<accession>A0A9D2RRH1</accession>
<dbReference type="InterPro" id="IPR037126">
    <property type="entry name" value="PdaC/RsiV-like_sf"/>
</dbReference>
<dbReference type="EMBL" id="DWZJ01000035">
    <property type="protein sequence ID" value="HJB12983.1"/>
    <property type="molecule type" value="Genomic_DNA"/>
</dbReference>
<sequence length="368" mass="40511">MNRQDYRAAFDAVDFSPDFEEQTLQRLAAARQTSEKEQNKMSMNRMKKAALLTAAAVALLAVSVSAAVVWLTPAQVADRVEEPLLAEAFQSEDAIVLDESVTAGDYQITLAGMVSGEDLSVPTDYNGEIINDRTYAVFRVARADGEPLTDYPNLSYSPLVDGYHVRCVNAWTLGTTTQQFIQDGVIYCLFDCRNLEMFADHPVRFAIYEGGVPNTDLFSMAEDGTISLRENVVGALFTLPLDESRADPAAAQAFVESTGLVWEPMTDAELAAREQEAAGADTLESLCGVNYRSYIVETITMQMENRMAKDPEIVYFPIREDRPLTDYAAIDETTAFTLDEDGSIVITFPAGTVTDAVHGEQTFRLPQP</sequence>
<evidence type="ECO:0000256" key="1">
    <source>
        <dbReference type="SAM" id="Phobius"/>
    </source>
</evidence>
<reference evidence="2" key="1">
    <citation type="journal article" date="2021" name="PeerJ">
        <title>Extensive microbial diversity within the chicken gut microbiome revealed by metagenomics and culture.</title>
        <authorList>
            <person name="Gilroy R."/>
            <person name="Ravi A."/>
            <person name="Getino M."/>
            <person name="Pursley I."/>
            <person name="Horton D.L."/>
            <person name="Alikhan N.F."/>
            <person name="Baker D."/>
            <person name="Gharbi K."/>
            <person name="Hall N."/>
            <person name="Watson M."/>
            <person name="Adriaenssens E.M."/>
            <person name="Foster-Nyarko E."/>
            <person name="Jarju S."/>
            <person name="Secka A."/>
            <person name="Antonio M."/>
            <person name="Oren A."/>
            <person name="Chaudhuri R.R."/>
            <person name="La Ragione R."/>
            <person name="Hildebrand F."/>
            <person name="Pallen M.J."/>
        </authorList>
    </citation>
    <scope>NUCLEOTIDE SEQUENCE</scope>
    <source>
        <strain evidence="2">ChiBcec18-1249</strain>
    </source>
</reference>